<feature type="region of interest" description="Disordered" evidence="1">
    <location>
        <begin position="504"/>
        <end position="548"/>
    </location>
</feature>
<evidence type="ECO:0000256" key="2">
    <source>
        <dbReference type="SAM" id="Phobius"/>
    </source>
</evidence>
<name>A0A498MMU8_LABRO</name>
<dbReference type="InterPro" id="IPR037658">
    <property type="entry name" value="CBARP"/>
</dbReference>
<dbReference type="Proteomes" id="UP000290572">
    <property type="component" value="Unassembled WGS sequence"/>
</dbReference>
<dbReference type="PANTHER" id="PTHR28597">
    <property type="entry name" value="VOLTAGE-DEPENDENT CALCIUM CHANNEL BETA SUBUNIT-ASSOCIATED REGULATORY PROTEIN"/>
    <property type="match status" value="1"/>
</dbReference>
<evidence type="ECO:0000256" key="1">
    <source>
        <dbReference type="SAM" id="MobiDB-lite"/>
    </source>
</evidence>
<reference evidence="3 4" key="1">
    <citation type="submission" date="2018-03" db="EMBL/GenBank/DDBJ databases">
        <title>Draft genome sequence of Rohu Carp (Labeo rohita).</title>
        <authorList>
            <person name="Das P."/>
            <person name="Kushwaha B."/>
            <person name="Joshi C.G."/>
            <person name="Kumar D."/>
            <person name="Nagpure N.S."/>
            <person name="Sahoo L."/>
            <person name="Das S.P."/>
            <person name="Bit A."/>
            <person name="Patnaik S."/>
            <person name="Meher P.K."/>
            <person name="Jayasankar P."/>
            <person name="Koringa P.G."/>
            <person name="Patel N.V."/>
            <person name="Hinsu A.T."/>
            <person name="Kumar R."/>
            <person name="Pandey M."/>
            <person name="Agarwal S."/>
            <person name="Srivastava S."/>
            <person name="Singh M."/>
            <person name="Iquebal M.A."/>
            <person name="Jaiswal S."/>
            <person name="Angadi U.B."/>
            <person name="Kumar N."/>
            <person name="Raza M."/>
            <person name="Shah T.M."/>
            <person name="Rai A."/>
            <person name="Jena J.K."/>
        </authorList>
    </citation>
    <scope>NUCLEOTIDE SEQUENCE [LARGE SCALE GENOMIC DNA]</scope>
    <source>
        <strain evidence="3">DASCIFA01</strain>
        <tissue evidence="3">Testis</tissue>
    </source>
</reference>
<keyword evidence="2" id="KW-1133">Transmembrane helix</keyword>
<feature type="region of interest" description="Disordered" evidence="1">
    <location>
        <begin position="455"/>
        <end position="476"/>
    </location>
</feature>
<feature type="compositionally biased region" description="Low complexity" evidence="1">
    <location>
        <begin position="883"/>
        <end position="892"/>
    </location>
</feature>
<accession>A0A498MMU8</accession>
<feature type="compositionally biased region" description="Acidic residues" evidence="1">
    <location>
        <begin position="604"/>
        <end position="617"/>
    </location>
</feature>
<dbReference type="GO" id="GO:0005886">
    <property type="term" value="C:plasma membrane"/>
    <property type="evidence" value="ECO:0007669"/>
    <property type="project" value="TreeGrafter"/>
</dbReference>
<feature type="region of interest" description="Disordered" evidence="1">
    <location>
        <begin position="761"/>
        <end position="905"/>
    </location>
</feature>
<feature type="region of interest" description="Disordered" evidence="1">
    <location>
        <begin position="568"/>
        <end position="653"/>
    </location>
</feature>
<comment type="caution">
    <text evidence="3">The sequence shown here is derived from an EMBL/GenBank/DDBJ whole genome shotgun (WGS) entry which is preliminary data.</text>
</comment>
<feature type="compositionally biased region" description="Basic and acidic residues" evidence="1">
    <location>
        <begin position="574"/>
        <end position="584"/>
    </location>
</feature>
<feature type="compositionally biased region" description="Basic and acidic residues" evidence="1">
    <location>
        <begin position="619"/>
        <end position="646"/>
    </location>
</feature>
<feature type="transmembrane region" description="Helical" evidence="2">
    <location>
        <begin position="73"/>
        <end position="97"/>
    </location>
</feature>
<evidence type="ECO:0000313" key="4">
    <source>
        <dbReference type="Proteomes" id="UP000290572"/>
    </source>
</evidence>
<dbReference type="GO" id="GO:0030141">
    <property type="term" value="C:secretory granule"/>
    <property type="evidence" value="ECO:0007669"/>
    <property type="project" value="TreeGrafter"/>
</dbReference>
<dbReference type="AlphaFoldDB" id="A0A498MMU8"/>
<keyword evidence="2" id="KW-0812">Transmembrane</keyword>
<feature type="region of interest" description="Disordered" evidence="1">
    <location>
        <begin position="711"/>
        <end position="749"/>
    </location>
</feature>
<organism evidence="3 4">
    <name type="scientific">Labeo rohita</name>
    <name type="common">Indian major carp</name>
    <name type="synonym">Cyprinus rohita</name>
    <dbReference type="NCBI Taxonomy" id="84645"/>
    <lineage>
        <taxon>Eukaryota</taxon>
        <taxon>Metazoa</taxon>
        <taxon>Chordata</taxon>
        <taxon>Craniata</taxon>
        <taxon>Vertebrata</taxon>
        <taxon>Euteleostomi</taxon>
        <taxon>Actinopterygii</taxon>
        <taxon>Neopterygii</taxon>
        <taxon>Teleostei</taxon>
        <taxon>Ostariophysi</taxon>
        <taxon>Cypriniformes</taxon>
        <taxon>Cyprinidae</taxon>
        <taxon>Labeoninae</taxon>
        <taxon>Labeonini</taxon>
        <taxon>Labeo</taxon>
    </lineage>
</organism>
<feature type="compositionally biased region" description="Basic residues" evidence="1">
    <location>
        <begin position="776"/>
        <end position="791"/>
    </location>
</feature>
<feature type="compositionally biased region" description="Basic and acidic residues" evidence="1">
    <location>
        <begin position="809"/>
        <end position="820"/>
    </location>
</feature>
<dbReference type="GO" id="GO:0044325">
    <property type="term" value="F:transmembrane transporter binding"/>
    <property type="evidence" value="ECO:0007669"/>
    <property type="project" value="InterPro"/>
</dbReference>
<keyword evidence="2" id="KW-0472">Membrane</keyword>
<dbReference type="EMBL" id="QBIY01012580">
    <property type="protein sequence ID" value="RXN22799.1"/>
    <property type="molecule type" value="Genomic_DNA"/>
</dbReference>
<proteinExistence type="predicted"/>
<gene>
    <name evidence="3" type="ORF">ROHU_036716</name>
</gene>
<evidence type="ECO:0000313" key="3">
    <source>
        <dbReference type="EMBL" id="RXN22799.1"/>
    </source>
</evidence>
<protein>
    <submittedName>
        <fullName evidence="3">Voltage-dependent calcium channel beta subunit-associated regulatory-like protein</fullName>
    </submittedName>
</protein>
<dbReference type="PANTHER" id="PTHR28597:SF3">
    <property type="entry name" value="VOLTAGE-DEPENDENT CALCIUM CHANNEL BETA SUBUNIT-ASSOCIATED REGULATORY PROTEIN-LIKE"/>
    <property type="match status" value="1"/>
</dbReference>
<feature type="compositionally biased region" description="Polar residues" evidence="1">
    <location>
        <begin position="893"/>
        <end position="903"/>
    </location>
</feature>
<sequence>MALVDTLDFVVSANQLSARNTHMRIGCCAAVMRRLQEKLGASHTRFWTMSDESPLQTRLTTDVPLASGSQENYVLLLVLLCVFAGGTLVLLAILLIFCHRCCRGERRYSRASDDLEKTNTTYVEESQPMQDVSIRLESGESLSTSSCHGDTDADHFLSASVTGRRVSFNEAAIYEQSAKDQEKGRRYTLTEGDFHHLKKARLTHLHMQPPALKILTIMECESPENSVTLPEQPSQHPSLSIFQVAVCQRIEYTLTEGDFHHLKKARLTHLHMQPPALKILTIMECESPENSVTLPEQPSQHPSLSIFQPAEGSVPEAASLWSTQSPSCALPGNTLNSSAEHTGKPARSHTIEVMSRSLLMDRDSTSCAAGGAAGPAQGTMFHFLSKLRRHASLEGAGPFFSVKKWRLDTIQRAASLETRGSPRRRAFQRQRAASETLDQGEETLQCGVSDLLLRKPTTPLQKEPPRRLSAGSLDATAGAPPALSRLEVEAVMELRVDTDAVKDMTPTFPSSHGPLEVEDGDGDGQEVMAGASGGGGEEFGPVSRQESLEQPSLYRDIWSLRASLEQYASSDLSSNDRDSTRSDADSVCSAGATRAGVPSYQSQDIDDDIDGDSELPYDDVVREAGQRRNGRDSVDSERGSDGETNNRKLLQMDSGYASIEAPCKAPEEFRLFGSSSGKTASERRRFFTNSGRKGTVCESFEARLFKEELEDEASESSVSLEAETPATVSHQEPQPATKPRPRFRRRDYSIDEKTEALFNEFLRHDPQFDQQGSPLLRHRHRSRIHLRKQWQRSKQYSDPGAARYSPSLERQRCYPLRRGDSANYPLDTRYHSTLPRIASAADEEASEGAAGTESPEPEKSGPELEGAGPPSETGSSGPDLEENANNSSNNTSRHFFSTQTQDNSTRDCEILEDLRTNAHPGDSHKHSQMTRMTTFSSHLHSHTDTLTPDPTDLDQDYTCHMLADISPSDKLVSTLDDRLYSNLRTQRGSQECVVTVSRTSPDLEE</sequence>
<dbReference type="GO" id="GO:0045955">
    <property type="term" value="P:negative regulation of calcium ion-dependent exocytosis"/>
    <property type="evidence" value="ECO:0007669"/>
    <property type="project" value="TreeGrafter"/>
</dbReference>
<keyword evidence="4" id="KW-1185">Reference proteome</keyword>